<dbReference type="AlphaFoldDB" id="A0A9P5BFL0"/>
<reference evidence="1" key="1">
    <citation type="submission" date="2020-01" db="EMBL/GenBank/DDBJ databases">
        <title>Identification and distribution of gene clusters putatively required for synthesis of sphingolipid metabolism inhibitors in phylogenetically diverse species of the filamentous fungus Fusarium.</title>
        <authorList>
            <person name="Kim H.-S."/>
            <person name="Busman M."/>
            <person name="Brown D.W."/>
            <person name="Divon H."/>
            <person name="Uhlig S."/>
            <person name="Proctor R.H."/>
        </authorList>
    </citation>
    <scope>NUCLEOTIDE SEQUENCE</scope>
    <source>
        <strain evidence="1">NRRL 31653</strain>
    </source>
</reference>
<gene>
    <name evidence="1" type="ORF">FAGAP_3430</name>
</gene>
<dbReference type="EMBL" id="LUFC02000198">
    <property type="protein sequence ID" value="KAF4500403.1"/>
    <property type="molecule type" value="Genomic_DNA"/>
</dbReference>
<dbReference type="Proteomes" id="UP000737391">
    <property type="component" value="Unassembled WGS sequence"/>
</dbReference>
<evidence type="ECO:0000313" key="1">
    <source>
        <dbReference type="EMBL" id="KAF4500403.1"/>
    </source>
</evidence>
<organism evidence="1 2">
    <name type="scientific">Fusarium agapanthi</name>
    <dbReference type="NCBI Taxonomy" id="1803897"/>
    <lineage>
        <taxon>Eukaryota</taxon>
        <taxon>Fungi</taxon>
        <taxon>Dikarya</taxon>
        <taxon>Ascomycota</taxon>
        <taxon>Pezizomycotina</taxon>
        <taxon>Sordariomycetes</taxon>
        <taxon>Hypocreomycetidae</taxon>
        <taxon>Hypocreales</taxon>
        <taxon>Nectriaceae</taxon>
        <taxon>Fusarium</taxon>
        <taxon>Fusarium fujikuroi species complex</taxon>
    </lineage>
</organism>
<accession>A0A9P5BFL0</accession>
<dbReference type="OrthoDB" id="6339427at2759"/>
<keyword evidence="2" id="KW-1185">Reference proteome</keyword>
<sequence length="80" mass="9348">MAERELHADVRKFYQDSSQTLTRLRPYPTEREVQDASAIWHQKDNIEDTIRDVQTRWEKSPINSEFAYAKAAAYFSAAVV</sequence>
<name>A0A9P5BFL0_9HYPO</name>
<evidence type="ECO:0000313" key="2">
    <source>
        <dbReference type="Proteomes" id="UP000737391"/>
    </source>
</evidence>
<protein>
    <submittedName>
        <fullName evidence="1">Myo-inositol transport ITR1</fullName>
    </submittedName>
</protein>
<proteinExistence type="predicted"/>
<comment type="caution">
    <text evidence="1">The sequence shown here is derived from an EMBL/GenBank/DDBJ whole genome shotgun (WGS) entry which is preliminary data.</text>
</comment>